<organism evidence="9 10">
    <name type="scientific">Pestalotiopsis fici (strain W106-1 / CGMCC3.15140)</name>
    <dbReference type="NCBI Taxonomy" id="1229662"/>
    <lineage>
        <taxon>Eukaryota</taxon>
        <taxon>Fungi</taxon>
        <taxon>Dikarya</taxon>
        <taxon>Ascomycota</taxon>
        <taxon>Pezizomycotina</taxon>
        <taxon>Sordariomycetes</taxon>
        <taxon>Xylariomycetidae</taxon>
        <taxon>Amphisphaeriales</taxon>
        <taxon>Sporocadaceae</taxon>
        <taxon>Pestalotiopsis</taxon>
    </lineage>
</organism>
<sequence>MASLVRSLWLWVLALAVVLVAAEVQPRSGSLLTVLTSLEDELPSCAYTCFSTHASTRNCSTVEEFITSDVTTCLNSACTTHEYLSAEKLITTTCGTVERNTQASIRAIAWTLWAFATFFLSGRLLARTAFFGGMSLGWDDWAIVLSWVVLTGVTVGAELMVVFGLGKDMWTLDDTHINIVLILFYVAEFAYVIESTITKVSILLLYLRIFPDRQFRKHIYVLMGIMALFCVAFVVTLLTYCMPFAFTWERWDNQKTGTCINMNAQTYTCAALNIVLDLIIFFIPIPQLMKLDLTLKKKAGIILTFLVGLFVTICSMIRLRALIGWTESTNSTMDFAKLAAWSLVELDVGVICACMPGMAGLFRRLKKRGTDYIRSRSSNNASMALDTFNGTKGGGPAITKTTIISVKRTHHDNDTNSVGSESELELVDKSKGTYNYSTRQFGNSMV</sequence>
<feature type="signal peptide" evidence="7">
    <location>
        <begin position="1"/>
        <end position="22"/>
    </location>
</feature>
<reference evidence="10" key="1">
    <citation type="journal article" date="2015" name="BMC Genomics">
        <title>Genomic and transcriptomic analysis of the endophytic fungus Pestalotiopsis fici reveals its lifestyle and high potential for synthesis of natural products.</title>
        <authorList>
            <person name="Wang X."/>
            <person name="Zhang X."/>
            <person name="Liu L."/>
            <person name="Xiang M."/>
            <person name="Wang W."/>
            <person name="Sun X."/>
            <person name="Che Y."/>
            <person name="Guo L."/>
            <person name="Liu G."/>
            <person name="Guo L."/>
            <person name="Wang C."/>
            <person name="Yin W.B."/>
            <person name="Stadler M."/>
            <person name="Zhang X."/>
            <person name="Liu X."/>
        </authorList>
    </citation>
    <scope>NUCLEOTIDE SEQUENCE [LARGE SCALE GENOMIC DNA]</scope>
    <source>
        <strain evidence="10">W106-1 / CGMCC3.15140</strain>
    </source>
</reference>
<comment type="similarity">
    <text evidence="5">Belongs to the SAT4 family.</text>
</comment>
<feature type="transmembrane region" description="Helical" evidence="6">
    <location>
        <begin position="177"/>
        <end position="207"/>
    </location>
</feature>
<evidence type="ECO:0000313" key="9">
    <source>
        <dbReference type="EMBL" id="ETS83628.1"/>
    </source>
</evidence>
<dbReference type="AlphaFoldDB" id="W3XC15"/>
<feature type="transmembrane region" description="Helical" evidence="6">
    <location>
        <begin position="300"/>
        <end position="319"/>
    </location>
</feature>
<evidence type="ECO:0000256" key="7">
    <source>
        <dbReference type="SAM" id="SignalP"/>
    </source>
</evidence>
<dbReference type="GeneID" id="19270517"/>
<comment type="subcellular location">
    <subcellularLocation>
        <location evidence="1">Membrane</location>
        <topology evidence="1">Multi-pass membrane protein</topology>
    </subcellularLocation>
</comment>
<dbReference type="KEGG" id="pfy:PFICI_05504"/>
<proteinExistence type="inferred from homology"/>
<dbReference type="PANTHER" id="PTHR33048">
    <property type="entry name" value="PTH11-LIKE INTEGRAL MEMBRANE PROTEIN (AFU_ORTHOLOGUE AFUA_5G11245)"/>
    <property type="match status" value="1"/>
</dbReference>
<feature type="domain" description="Rhodopsin" evidence="8">
    <location>
        <begin position="123"/>
        <end position="364"/>
    </location>
</feature>
<accession>W3XC15</accession>
<feature type="transmembrane region" description="Helical" evidence="6">
    <location>
        <begin position="219"/>
        <end position="245"/>
    </location>
</feature>
<evidence type="ECO:0000256" key="4">
    <source>
        <dbReference type="ARBA" id="ARBA00023136"/>
    </source>
</evidence>
<evidence type="ECO:0000256" key="1">
    <source>
        <dbReference type="ARBA" id="ARBA00004141"/>
    </source>
</evidence>
<feature type="transmembrane region" description="Helical" evidence="6">
    <location>
        <begin position="339"/>
        <end position="362"/>
    </location>
</feature>
<evidence type="ECO:0000313" key="10">
    <source>
        <dbReference type="Proteomes" id="UP000030651"/>
    </source>
</evidence>
<dbReference type="HOGENOM" id="CLU_028200_6_3_1"/>
<dbReference type="InterPro" id="IPR052337">
    <property type="entry name" value="SAT4-like"/>
</dbReference>
<evidence type="ECO:0000256" key="3">
    <source>
        <dbReference type="ARBA" id="ARBA00022989"/>
    </source>
</evidence>
<keyword evidence="7" id="KW-0732">Signal</keyword>
<keyword evidence="10" id="KW-1185">Reference proteome</keyword>
<evidence type="ECO:0000259" key="8">
    <source>
        <dbReference type="Pfam" id="PF20684"/>
    </source>
</evidence>
<feature type="transmembrane region" description="Helical" evidence="6">
    <location>
        <begin position="138"/>
        <end position="165"/>
    </location>
</feature>
<dbReference type="Pfam" id="PF20684">
    <property type="entry name" value="Fung_rhodopsin"/>
    <property type="match status" value="1"/>
</dbReference>
<dbReference type="OrthoDB" id="2496787at2759"/>
<feature type="transmembrane region" description="Helical" evidence="6">
    <location>
        <begin position="265"/>
        <end position="288"/>
    </location>
</feature>
<keyword evidence="3 6" id="KW-1133">Transmembrane helix</keyword>
<evidence type="ECO:0000256" key="5">
    <source>
        <dbReference type="ARBA" id="ARBA00038359"/>
    </source>
</evidence>
<feature type="transmembrane region" description="Helical" evidence="6">
    <location>
        <begin position="107"/>
        <end position="126"/>
    </location>
</feature>
<dbReference type="Proteomes" id="UP000030651">
    <property type="component" value="Unassembled WGS sequence"/>
</dbReference>
<evidence type="ECO:0000256" key="6">
    <source>
        <dbReference type="SAM" id="Phobius"/>
    </source>
</evidence>
<dbReference type="EMBL" id="KI912111">
    <property type="protein sequence ID" value="ETS83628.1"/>
    <property type="molecule type" value="Genomic_DNA"/>
</dbReference>
<protein>
    <recommendedName>
        <fullName evidence="8">Rhodopsin domain-containing protein</fullName>
    </recommendedName>
</protein>
<evidence type="ECO:0000256" key="2">
    <source>
        <dbReference type="ARBA" id="ARBA00022692"/>
    </source>
</evidence>
<feature type="chain" id="PRO_5004834917" description="Rhodopsin domain-containing protein" evidence="7">
    <location>
        <begin position="23"/>
        <end position="446"/>
    </location>
</feature>
<keyword evidence="4 6" id="KW-0472">Membrane</keyword>
<name>W3XC15_PESFW</name>
<dbReference type="RefSeq" id="XP_007832276.1">
    <property type="nucleotide sequence ID" value="XM_007834085.1"/>
</dbReference>
<dbReference type="OMA" id="YVAEFAY"/>
<dbReference type="GO" id="GO:0016020">
    <property type="term" value="C:membrane"/>
    <property type="evidence" value="ECO:0007669"/>
    <property type="project" value="UniProtKB-SubCell"/>
</dbReference>
<dbReference type="InParanoid" id="W3XC15"/>
<dbReference type="PANTHER" id="PTHR33048:SF47">
    <property type="entry name" value="INTEGRAL MEMBRANE PROTEIN-RELATED"/>
    <property type="match status" value="1"/>
</dbReference>
<keyword evidence="2 6" id="KW-0812">Transmembrane</keyword>
<gene>
    <name evidence="9" type="ORF">PFICI_05504</name>
</gene>
<dbReference type="InterPro" id="IPR049326">
    <property type="entry name" value="Rhodopsin_dom_fungi"/>
</dbReference>